<dbReference type="InterPro" id="IPR000847">
    <property type="entry name" value="LysR_HTH_N"/>
</dbReference>
<evidence type="ECO:0000256" key="4">
    <source>
        <dbReference type="ARBA" id="ARBA00023163"/>
    </source>
</evidence>
<sequence>MRATSEEARVFIEVVEQKSFSKAADKLNLANSAVSRIVKKLEEKLGVNLLNRTTRQIDLTAEGEIYFQRMKIILQEMQAAEDELYDTQSSPKGLLRIDAATPIVLHILIPFVAIFRKQYPDIHLSLVSSETFVNLIERKVDVAIRAGHLTDSSLRARPLFKSYRKIIASPNYLEQHDEPKSPQDLLHHTCLTFTEPASLNMWPVKGIDGQLMEVTTGISSNSGETLRQLCLAGNGIACLSDFMVNKYIQNGQFVEVLKDELQPVPLPFHAVYYSDRVVSQRIRVFIDSLTQYLAEIQRP</sequence>
<dbReference type="RefSeq" id="WP_115167553.1">
    <property type="nucleotide sequence ID" value="NZ_ABEXOC020000021.1"/>
</dbReference>
<dbReference type="InterPro" id="IPR036388">
    <property type="entry name" value="WH-like_DNA-bd_sf"/>
</dbReference>
<name>A0A379FTQ3_PRORE</name>
<evidence type="ECO:0000256" key="1">
    <source>
        <dbReference type="ARBA" id="ARBA00009437"/>
    </source>
</evidence>
<dbReference type="SUPFAM" id="SSF46785">
    <property type="entry name" value="Winged helix' DNA-binding domain"/>
    <property type="match status" value="1"/>
</dbReference>
<keyword evidence="3" id="KW-0238">DNA-binding</keyword>
<dbReference type="InterPro" id="IPR058163">
    <property type="entry name" value="LysR-type_TF_proteobact-type"/>
</dbReference>
<keyword evidence="2" id="KW-0805">Transcription regulation</keyword>
<keyword evidence="4" id="KW-0804">Transcription</keyword>
<dbReference type="Gene3D" id="3.40.190.10">
    <property type="entry name" value="Periplasmic binding protein-like II"/>
    <property type="match status" value="2"/>
</dbReference>
<evidence type="ECO:0000256" key="2">
    <source>
        <dbReference type="ARBA" id="ARBA00023015"/>
    </source>
</evidence>
<protein>
    <submittedName>
        <fullName evidence="6">D-malate degradation protein R</fullName>
    </submittedName>
</protein>
<reference evidence="6 7" key="1">
    <citation type="submission" date="2018-06" db="EMBL/GenBank/DDBJ databases">
        <authorList>
            <consortium name="Pathogen Informatics"/>
            <person name="Doyle S."/>
        </authorList>
    </citation>
    <scope>NUCLEOTIDE SEQUENCE [LARGE SCALE GENOMIC DNA]</scope>
    <source>
        <strain evidence="6 7">NCTC11801</strain>
    </source>
</reference>
<dbReference type="Gene3D" id="1.10.10.10">
    <property type="entry name" value="Winged helix-like DNA-binding domain superfamily/Winged helix DNA-binding domain"/>
    <property type="match status" value="1"/>
</dbReference>
<dbReference type="PANTHER" id="PTHR30537:SF20">
    <property type="entry name" value="TRANSCRIPTIONAL REGULATORY PROTEIN"/>
    <property type="match status" value="1"/>
</dbReference>
<dbReference type="InterPro" id="IPR005119">
    <property type="entry name" value="LysR_subst-bd"/>
</dbReference>
<dbReference type="Proteomes" id="UP000254208">
    <property type="component" value="Unassembled WGS sequence"/>
</dbReference>
<dbReference type="GeneID" id="93673770"/>
<dbReference type="GO" id="GO:0043565">
    <property type="term" value="F:sequence-specific DNA binding"/>
    <property type="evidence" value="ECO:0007669"/>
    <property type="project" value="TreeGrafter"/>
</dbReference>
<dbReference type="PANTHER" id="PTHR30537">
    <property type="entry name" value="HTH-TYPE TRANSCRIPTIONAL REGULATOR"/>
    <property type="match status" value="1"/>
</dbReference>
<dbReference type="FunFam" id="1.10.10.10:FF:000001">
    <property type="entry name" value="LysR family transcriptional regulator"/>
    <property type="match status" value="1"/>
</dbReference>
<dbReference type="GO" id="GO:0006351">
    <property type="term" value="P:DNA-templated transcription"/>
    <property type="evidence" value="ECO:0007669"/>
    <property type="project" value="TreeGrafter"/>
</dbReference>
<evidence type="ECO:0000313" key="7">
    <source>
        <dbReference type="Proteomes" id="UP000254208"/>
    </source>
</evidence>
<comment type="similarity">
    <text evidence="1">Belongs to the LysR transcriptional regulatory family.</text>
</comment>
<dbReference type="Pfam" id="PF03466">
    <property type="entry name" value="LysR_substrate"/>
    <property type="match status" value="1"/>
</dbReference>
<dbReference type="GO" id="GO:0003700">
    <property type="term" value="F:DNA-binding transcription factor activity"/>
    <property type="evidence" value="ECO:0007669"/>
    <property type="project" value="InterPro"/>
</dbReference>
<evidence type="ECO:0000313" key="6">
    <source>
        <dbReference type="EMBL" id="SUC32061.1"/>
    </source>
</evidence>
<accession>A0A379FTQ3</accession>
<dbReference type="InterPro" id="IPR036390">
    <property type="entry name" value="WH_DNA-bd_sf"/>
</dbReference>
<dbReference type="Pfam" id="PF00126">
    <property type="entry name" value="HTH_1"/>
    <property type="match status" value="1"/>
</dbReference>
<evidence type="ECO:0000259" key="5">
    <source>
        <dbReference type="PROSITE" id="PS50931"/>
    </source>
</evidence>
<feature type="domain" description="HTH lysR-type" evidence="5">
    <location>
        <begin position="9"/>
        <end position="60"/>
    </location>
</feature>
<dbReference type="PROSITE" id="PS50931">
    <property type="entry name" value="HTH_LYSR"/>
    <property type="match status" value="1"/>
</dbReference>
<proteinExistence type="inferred from homology"/>
<dbReference type="NCBIfam" id="NF040888">
    <property type="entry name" value="trans_reg_YafC"/>
    <property type="match status" value="1"/>
</dbReference>
<dbReference type="InterPro" id="IPR049755">
    <property type="entry name" value="YafC/CrgA"/>
</dbReference>
<evidence type="ECO:0000256" key="3">
    <source>
        <dbReference type="ARBA" id="ARBA00023125"/>
    </source>
</evidence>
<organism evidence="6 7">
    <name type="scientific">Providencia rettgeri</name>
    <dbReference type="NCBI Taxonomy" id="587"/>
    <lineage>
        <taxon>Bacteria</taxon>
        <taxon>Pseudomonadati</taxon>
        <taxon>Pseudomonadota</taxon>
        <taxon>Gammaproteobacteria</taxon>
        <taxon>Enterobacterales</taxon>
        <taxon>Morganellaceae</taxon>
        <taxon>Providencia</taxon>
    </lineage>
</organism>
<dbReference type="EMBL" id="UGTZ01000001">
    <property type="protein sequence ID" value="SUC32061.1"/>
    <property type="molecule type" value="Genomic_DNA"/>
</dbReference>
<gene>
    <name evidence="6" type="primary">dmlR_7</name>
    <name evidence="6" type="ORF">NCTC11801_03035</name>
</gene>
<dbReference type="FunFam" id="3.40.190.10:FF:000126">
    <property type="entry name" value="Transcriptional regulator, LysR family"/>
    <property type="match status" value="1"/>
</dbReference>
<dbReference type="AlphaFoldDB" id="A0A379FTQ3"/>
<dbReference type="PRINTS" id="PR00039">
    <property type="entry name" value="HTHLYSR"/>
</dbReference>
<dbReference type="SUPFAM" id="SSF53850">
    <property type="entry name" value="Periplasmic binding protein-like II"/>
    <property type="match status" value="1"/>
</dbReference>